<evidence type="ECO:0000256" key="3">
    <source>
        <dbReference type="ARBA" id="ARBA00022989"/>
    </source>
</evidence>
<comment type="subcellular location">
    <subcellularLocation>
        <location evidence="1">Membrane</location>
        <topology evidence="1">Multi-pass membrane protein</topology>
    </subcellularLocation>
</comment>
<sequence length="437" mass="46612">MTTILLGIAMAILDTSMINVALPYIAIQIESPASDSILILNIYQASMVASLLPFSALGDRIGYKAVYIFGTIVFSLASLACAMAASFDSLIFARFFQGIGGSALAGVNIAIIRSIYPPNLFGRGVGISALIVSASFCMGPLIASVLLSFGSWKSIFILNFTLGTVVFFLSMAFIPDESIKNNRKVAWFDLLIVTIALFFLTLPLAMLGVTNYGWSRLIASGVALSMGLGFVFLYPSFILKVLPTPANMKTFITTILIALFGYISQGMVLISLPFFFFATNTSAPAIAVQSMVYWSLLSGIFAYLSGRFSDRKDPKNLLMAGLLLMFLGVILLASFGATTCLGPLFSAIAGAGFGMFQTPNLKLLLSHSSVQESGRSNGVLATIRLLGQMIGGVLAAIFLGLDYRCGARWALIAGALSALIAFGLAALQKLRVTHECR</sequence>
<feature type="transmembrane region" description="Helical" evidence="5">
    <location>
        <begin position="379"/>
        <end position="401"/>
    </location>
</feature>
<accession>A0A3G7U773</accession>
<dbReference type="Gene3D" id="1.20.1720.10">
    <property type="entry name" value="Multidrug resistance protein D"/>
    <property type="match status" value="1"/>
</dbReference>
<dbReference type="PROSITE" id="PS50850">
    <property type="entry name" value="MFS"/>
    <property type="match status" value="1"/>
</dbReference>
<name>A0A3G7U773_9PSED</name>
<feature type="transmembrane region" description="Helical" evidence="5">
    <location>
        <begin position="124"/>
        <end position="149"/>
    </location>
</feature>
<dbReference type="InterPro" id="IPR011701">
    <property type="entry name" value="MFS"/>
</dbReference>
<dbReference type="SUPFAM" id="SSF103473">
    <property type="entry name" value="MFS general substrate transporter"/>
    <property type="match status" value="1"/>
</dbReference>
<evidence type="ECO:0000256" key="2">
    <source>
        <dbReference type="ARBA" id="ARBA00022692"/>
    </source>
</evidence>
<feature type="transmembrane region" description="Helical" evidence="5">
    <location>
        <begin position="251"/>
        <end position="277"/>
    </location>
</feature>
<feature type="transmembrane region" description="Helical" evidence="5">
    <location>
        <begin position="283"/>
        <end position="304"/>
    </location>
</feature>
<dbReference type="Proteomes" id="UP000268696">
    <property type="component" value="Chromosome"/>
</dbReference>
<dbReference type="PANTHER" id="PTHR23501">
    <property type="entry name" value="MAJOR FACILITATOR SUPERFAMILY"/>
    <property type="match status" value="1"/>
</dbReference>
<feature type="transmembrane region" description="Helical" evidence="5">
    <location>
        <begin position="155"/>
        <end position="174"/>
    </location>
</feature>
<evidence type="ECO:0000256" key="1">
    <source>
        <dbReference type="ARBA" id="ARBA00004141"/>
    </source>
</evidence>
<evidence type="ECO:0000313" key="7">
    <source>
        <dbReference type="EMBL" id="AZE54518.1"/>
    </source>
</evidence>
<feature type="domain" description="Major facilitator superfamily (MFS) profile" evidence="6">
    <location>
        <begin position="1"/>
        <end position="433"/>
    </location>
</feature>
<dbReference type="InterPro" id="IPR036259">
    <property type="entry name" value="MFS_trans_sf"/>
</dbReference>
<feature type="transmembrane region" description="Helical" evidence="5">
    <location>
        <begin position="91"/>
        <end position="112"/>
    </location>
</feature>
<evidence type="ECO:0000259" key="6">
    <source>
        <dbReference type="PROSITE" id="PS50850"/>
    </source>
</evidence>
<dbReference type="CDD" id="cd17321">
    <property type="entry name" value="MFS_MMR_MDR_like"/>
    <property type="match status" value="1"/>
</dbReference>
<feature type="transmembrane region" description="Helical" evidence="5">
    <location>
        <begin position="65"/>
        <end position="85"/>
    </location>
</feature>
<evidence type="ECO:0000313" key="8">
    <source>
        <dbReference type="Proteomes" id="UP000268696"/>
    </source>
</evidence>
<gene>
    <name evidence="7" type="ORF">C4K03_2363</name>
</gene>
<keyword evidence="2 5" id="KW-0812">Transmembrane</keyword>
<proteinExistence type="predicted"/>
<dbReference type="Pfam" id="PF07690">
    <property type="entry name" value="MFS_1"/>
    <property type="match status" value="2"/>
</dbReference>
<dbReference type="Gene3D" id="1.20.1250.20">
    <property type="entry name" value="MFS general substrate transporter like domains"/>
    <property type="match status" value="1"/>
</dbReference>
<evidence type="ECO:0000256" key="4">
    <source>
        <dbReference type="ARBA" id="ARBA00023136"/>
    </source>
</evidence>
<reference evidence="7 8" key="1">
    <citation type="submission" date="2018-03" db="EMBL/GenBank/DDBJ databases">
        <title>Diversity of phytobeneficial traits revealed by whole-genome analysis of worldwide-isolated phenazine-producing Pseudomonas spp.</title>
        <authorList>
            <person name="Biessy A."/>
            <person name="Novinscak A."/>
            <person name="Blom J."/>
            <person name="Leger G."/>
            <person name="Thomashow L.S."/>
            <person name="Cazorla F.M."/>
            <person name="Josic D."/>
            <person name="Filion M."/>
        </authorList>
    </citation>
    <scope>NUCLEOTIDE SEQUENCE [LARGE SCALE GENOMIC DNA]</scope>
    <source>
        <strain evidence="7 8">30B</strain>
    </source>
</reference>
<keyword evidence="4 5" id="KW-0472">Membrane</keyword>
<feature type="transmembrane region" description="Helical" evidence="5">
    <location>
        <begin position="407"/>
        <end position="427"/>
    </location>
</feature>
<dbReference type="GO" id="GO:0022857">
    <property type="term" value="F:transmembrane transporter activity"/>
    <property type="evidence" value="ECO:0007669"/>
    <property type="project" value="InterPro"/>
</dbReference>
<dbReference type="AlphaFoldDB" id="A0A3G7U773"/>
<dbReference type="EMBL" id="CP027754">
    <property type="protein sequence ID" value="AZE54518.1"/>
    <property type="molecule type" value="Genomic_DNA"/>
</dbReference>
<feature type="transmembrane region" description="Helical" evidence="5">
    <location>
        <begin position="316"/>
        <end position="335"/>
    </location>
</feature>
<protein>
    <submittedName>
        <fullName evidence="7">Major facilitator superfamily</fullName>
    </submittedName>
</protein>
<dbReference type="PANTHER" id="PTHR23501:SF5">
    <property type="entry name" value="TRANSPORT PROTEIN"/>
    <property type="match status" value="1"/>
</dbReference>
<organism evidence="7 8">
    <name type="scientific">Pseudomonas synxantha</name>
    <dbReference type="NCBI Taxonomy" id="47883"/>
    <lineage>
        <taxon>Bacteria</taxon>
        <taxon>Pseudomonadati</taxon>
        <taxon>Pseudomonadota</taxon>
        <taxon>Gammaproteobacteria</taxon>
        <taxon>Pseudomonadales</taxon>
        <taxon>Pseudomonadaceae</taxon>
        <taxon>Pseudomonas</taxon>
    </lineage>
</organism>
<evidence type="ECO:0000256" key="5">
    <source>
        <dbReference type="SAM" id="Phobius"/>
    </source>
</evidence>
<feature type="transmembrane region" description="Helical" evidence="5">
    <location>
        <begin position="186"/>
        <end position="205"/>
    </location>
</feature>
<feature type="transmembrane region" description="Helical" evidence="5">
    <location>
        <begin position="341"/>
        <end position="358"/>
    </location>
</feature>
<feature type="transmembrane region" description="Helical" evidence="5">
    <location>
        <begin position="37"/>
        <end position="58"/>
    </location>
</feature>
<keyword evidence="3 5" id="KW-1133">Transmembrane helix</keyword>
<dbReference type="InterPro" id="IPR020846">
    <property type="entry name" value="MFS_dom"/>
</dbReference>
<feature type="transmembrane region" description="Helical" evidence="5">
    <location>
        <begin position="217"/>
        <end position="239"/>
    </location>
</feature>
<dbReference type="GO" id="GO:0005886">
    <property type="term" value="C:plasma membrane"/>
    <property type="evidence" value="ECO:0007669"/>
    <property type="project" value="TreeGrafter"/>
</dbReference>